<protein>
    <submittedName>
        <fullName evidence="2">Uncharacterized protein LOC115632527</fullName>
    </submittedName>
</protein>
<dbReference type="SUPFAM" id="SSF47473">
    <property type="entry name" value="EF-hand"/>
    <property type="match status" value="1"/>
</dbReference>
<organism evidence="1 2">
    <name type="scientific">Drosophila lebanonensis</name>
    <name type="common">Fruit fly</name>
    <name type="synonym">Scaptodrosophila lebanonensis</name>
    <dbReference type="NCBI Taxonomy" id="7225"/>
    <lineage>
        <taxon>Eukaryota</taxon>
        <taxon>Metazoa</taxon>
        <taxon>Ecdysozoa</taxon>
        <taxon>Arthropoda</taxon>
        <taxon>Hexapoda</taxon>
        <taxon>Insecta</taxon>
        <taxon>Pterygota</taxon>
        <taxon>Neoptera</taxon>
        <taxon>Endopterygota</taxon>
        <taxon>Diptera</taxon>
        <taxon>Brachycera</taxon>
        <taxon>Muscomorpha</taxon>
        <taxon>Ephydroidea</taxon>
        <taxon>Drosophilidae</taxon>
        <taxon>Scaptodrosophila</taxon>
    </lineage>
</organism>
<dbReference type="OrthoDB" id="548799at2759"/>
<dbReference type="Gene3D" id="1.10.238.10">
    <property type="entry name" value="EF-hand"/>
    <property type="match status" value="1"/>
</dbReference>
<gene>
    <name evidence="2" type="primary">LOC115632527</name>
</gene>
<evidence type="ECO:0000313" key="2">
    <source>
        <dbReference type="RefSeq" id="XP_030385584.1"/>
    </source>
</evidence>
<reference evidence="2" key="1">
    <citation type="submission" date="2025-08" db="UniProtKB">
        <authorList>
            <consortium name="RefSeq"/>
        </authorList>
    </citation>
    <scope>IDENTIFICATION</scope>
    <source>
        <strain evidence="2">11010-0011.00</strain>
        <tissue evidence="2">Whole body</tissue>
    </source>
</reference>
<dbReference type="GeneID" id="115632527"/>
<sequence length="116" mass="13590">MADDEDKPKKHTLDSLFLIYCNFKVIPTDLENEEYDCILLSQVDCWLEQAKLMPTPFTRTQTGMIYMRYKKWRLEYEDFLEMLAQLCSDNEMNLDEVKELLIEAGVPSGGEIVIVK</sequence>
<dbReference type="Proteomes" id="UP000504634">
    <property type="component" value="Unplaced"/>
</dbReference>
<name>A0A6J2UB44_DROLE</name>
<keyword evidence="1" id="KW-1185">Reference proteome</keyword>
<dbReference type="AlphaFoldDB" id="A0A6J2UB44"/>
<dbReference type="InterPro" id="IPR011992">
    <property type="entry name" value="EF-hand-dom_pair"/>
</dbReference>
<dbReference type="RefSeq" id="XP_030385584.1">
    <property type="nucleotide sequence ID" value="XM_030529724.1"/>
</dbReference>
<proteinExistence type="predicted"/>
<accession>A0A6J2UB44</accession>
<evidence type="ECO:0000313" key="1">
    <source>
        <dbReference type="Proteomes" id="UP000504634"/>
    </source>
</evidence>